<name>A0AAD8DL46_MYTSE</name>
<dbReference type="InterPro" id="IPR011042">
    <property type="entry name" value="6-blade_b-propeller_TolB-like"/>
</dbReference>
<feature type="signal peptide" evidence="7">
    <location>
        <begin position="1"/>
        <end position="19"/>
    </location>
</feature>
<keyword evidence="10" id="KW-1185">Reference proteome</keyword>
<comment type="caution">
    <text evidence="5">Lacks conserved residue(s) required for the propagation of feature annotation.</text>
</comment>
<dbReference type="Gene3D" id="2.10.25.10">
    <property type="entry name" value="Laminin"/>
    <property type="match status" value="5"/>
</dbReference>
<evidence type="ECO:0000256" key="3">
    <source>
        <dbReference type="ARBA" id="ARBA00022737"/>
    </source>
</evidence>
<dbReference type="Proteomes" id="UP001231518">
    <property type="component" value="Chromosome 26"/>
</dbReference>
<dbReference type="PROSITE" id="PS51120">
    <property type="entry name" value="LDLRB"/>
    <property type="match status" value="1"/>
</dbReference>
<dbReference type="GO" id="GO:0032991">
    <property type="term" value="C:protein-containing complex"/>
    <property type="evidence" value="ECO:0007669"/>
    <property type="project" value="TreeGrafter"/>
</dbReference>
<evidence type="ECO:0000256" key="4">
    <source>
        <dbReference type="ARBA" id="ARBA00023157"/>
    </source>
</evidence>
<comment type="caution">
    <text evidence="9">The sequence shown here is derived from an EMBL/GenBank/DDBJ whole genome shotgun (WGS) entry which is preliminary data.</text>
</comment>
<dbReference type="Gene3D" id="2.120.10.30">
    <property type="entry name" value="TolB, C-terminal domain"/>
    <property type="match status" value="1"/>
</dbReference>
<evidence type="ECO:0000313" key="9">
    <source>
        <dbReference type="EMBL" id="KAJ8705948.1"/>
    </source>
</evidence>
<feature type="disulfide bond" evidence="5">
    <location>
        <begin position="496"/>
        <end position="506"/>
    </location>
</feature>
<dbReference type="SUPFAM" id="SSF57196">
    <property type="entry name" value="EGF/Laminin"/>
    <property type="match status" value="5"/>
</dbReference>
<evidence type="ECO:0000259" key="8">
    <source>
        <dbReference type="PROSITE" id="PS50026"/>
    </source>
</evidence>
<dbReference type="InterPro" id="IPR051022">
    <property type="entry name" value="Notch_Cell-Fate_Det"/>
</dbReference>
<dbReference type="SUPFAM" id="SSF63825">
    <property type="entry name" value="YWTD domain"/>
    <property type="match status" value="1"/>
</dbReference>
<dbReference type="GO" id="GO:0007157">
    <property type="term" value="P:heterophilic cell-cell adhesion via plasma membrane cell adhesion molecules"/>
    <property type="evidence" value="ECO:0007669"/>
    <property type="project" value="TreeGrafter"/>
</dbReference>
<dbReference type="PANTHER" id="PTHR24049:SF22">
    <property type="entry name" value="DROSOPHILA CRUMBS HOMOLOG"/>
    <property type="match status" value="1"/>
</dbReference>
<feature type="disulfide bond" evidence="5">
    <location>
        <begin position="360"/>
        <end position="370"/>
    </location>
</feature>
<accession>A0AAD8DL46</accession>
<reference evidence="9" key="1">
    <citation type="submission" date="2023-03" db="EMBL/GenBank/DDBJ databases">
        <title>Chromosome-level genomes of two armyworms, Mythimna separata and Mythimna loreyi, provide insights into the biosynthesis and reception of sex pheromones.</title>
        <authorList>
            <person name="Zhao H."/>
        </authorList>
    </citation>
    <scope>NUCLEOTIDE SEQUENCE</scope>
    <source>
        <strain evidence="9">BeijingLab</strain>
        <tissue evidence="9">Pupa</tissue>
    </source>
</reference>
<feature type="domain" description="EGF-like" evidence="8">
    <location>
        <begin position="427"/>
        <end position="464"/>
    </location>
</feature>
<feature type="domain" description="EGF-like" evidence="8">
    <location>
        <begin position="492"/>
        <end position="528"/>
    </location>
</feature>
<dbReference type="EMBL" id="JARGEI010000029">
    <property type="protein sequence ID" value="KAJ8705948.1"/>
    <property type="molecule type" value="Genomic_DNA"/>
</dbReference>
<feature type="domain" description="EGF-like" evidence="8">
    <location>
        <begin position="356"/>
        <end position="392"/>
    </location>
</feature>
<dbReference type="PANTHER" id="PTHR24049">
    <property type="entry name" value="CRUMBS FAMILY MEMBER"/>
    <property type="match status" value="1"/>
</dbReference>
<organism evidence="9 10">
    <name type="scientific">Mythimna separata</name>
    <name type="common">Oriental armyworm</name>
    <name type="synonym">Pseudaletia separata</name>
    <dbReference type="NCBI Taxonomy" id="271217"/>
    <lineage>
        <taxon>Eukaryota</taxon>
        <taxon>Metazoa</taxon>
        <taxon>Ecdysozoa</taxon>
        <taxon>Arthropoda</taxon>
        <taxon>Hexapoda</taxon>
        <taxon>Insecta</taxon>
        <taxon>Pterygota</taxon>
        <taxon>Neoptera</taxon>
        <taxon>Endopterygota</taxon>
        <taxon>Lepidoptera</taxon>
        <taxon>Glossata</taxon>
        <taxon>Ditrysia</taxon>
        <taxon>Noctuoidea</taxon>
        <taxon>Noctuidae</taxon>
        <taxon>Noctuinae</taxon>
        <taxon>Hadenini</taxon>
        <taxon>Mythimna</taxon>
    </lineage>
</organism>
<evidence type="ECO:0000256" key="7">
    <source>
        <dbReference type="SAM" id="SignalP"/>
    </source>
</evidence>
<dbReference type="Pfam" id="PF12661">
    <property type="entry name" value="hEGF"/>
    <property type="match status" value="1"/>
</dbReference>
<dbReference type="SMART" id="SM00181">
    <property type="entry name" value="EGF"/>
    <property type="match status" value="5"/>
</dbReference>
<dbReference type="SMART" id="SM00135">
    <property type="entry name" value="LY"/>
    <property type="match status" value="3"/>
</dbReference>
<evidence type="ECO:0000256" key="6">
    <source>
        <dbReference type="PROSITE-ProRule" id="PRU00461"/>
    </source>
</evidence>
<dbReference type="GO" id="GO:0005886">
    <property type="term" value="C:plasma membrane"/>
    <property type="evidence" value="ECO:0007669"/>
    <property type="project" value="TreeGrafter"/>
</dbReference>
<keyword evidence="4 5" id="KW-1015">Disulfide bond</keyword>
<dbReference type="AlphaFoldDB" id="A0AAD8DL46"/>
<dbReference type="InterPro" id="IPR000033">
    <property type="entry name" value="LDLR_classB_rpt"/>
</dbReference>
<dbReference type="PROSITE" id="PS00022">
    <property type="entry name" value="EGF_1"/>
    <property type="match status" value="3"/>
</dbReference>
<gene>
    <name evidence="9" type="ORF">PYW07_010725</name>
</gene>
<dbReference type="PROSITE" id="PS01186">
    <property type="entry name" value="EGF_2"/>
    <property type="match status" value="1"/>
</dbReference>
<feature type="disulfide bond" evidence="5">
    <location>
        <begin position="518"/>
        <end position="527"/>
    </location>
</feature>
<feature type="disulfide bond" evidence="5">
    <location>
        <begin position="454"/>
        <end position="463"/>
    </location>
</feature>
<feature type="disulfide bond" evidence="5">
    <location>
        <begin position="382"/>
        <end position="391"/>
    </location>
</feature>
<feature type="chain" id="PRO_5041943298" description="EGF-like domain-containing protein" evidence="7">
    <location>
        <begin position="20"/>
        <end position="563"/>
    </location>
</feature>
<evidence type="ECO:0000256" key="2">
    <source>
        <dbReference type="ARBA" id="ARBA00022729"/>
    </source>
</evidence>
<dbReference type="PROSITE" id="PS50026">
    <property type="entry name" value="EGF_3"/>
    <property type="match status" value="3"/>
</dbReference>
<keyword evidence="2 7" id="KW-0732">Signal</keyword>
<evidence type="ECO:0000256" key="1">
    <source>
        <dbReference type="ARBA" id="ARBA00022536"/>
    </source>
</evidence>
<sequence length="563" mass="62915">MCITRVLALLALLVGLAEPFSWDIVVAGNKQLEFYHNGLLTHLQDIPSAKNIASVTFDPVHYKVIFCDYIGNGMAIYSFDLTTRKIEHIISRYFDAALPINVVYDAVTQSMFWNDGYVIYSYSLDPVSSNQPAYGNLLITLENFSTDLAVDSCGGYIYWITESEIERARLDGSGREVLIKDHVWLRTSLAIDKLTRTMYWTEKIKTNGVYRMSLKSADIDGKNRRTLYTNYKQHETTANSLAVSKDFLYWKVDDQTGFWQFPKKTSQPQRAANKINSISSSDCWSCQRLAANYPLKEHIKIKSCMASLFESKPKSLVHQSSDLICHNYCLQGNCSVSAEGKPKCSCKVGYSGERCEINRCHEHCLNNGVCSLNDASEPVCQCTAGYDGERCEVPVCKDYCLQGNCSVDVDRQPVCSCTLGYSGERCDINMCQVYNCLNGGVCSLNEEDEPYCQCVGDYEGSRCEVPVCTDNCANTERESESRCDASNSGEGEFNSCKQYCLNDGVCSLNENSEPICQCPEDYEGERCDVPTFLIKCFLYANKYVPLPVAVSNALESTCASPAV</sequence>
<evidence type="ECO:0000313" key="10">
    <source>
        <dbReference type="Proteomes" id="UP001231518"/>
    </source>
</evidence>
<keyword evidence="3" id="KW-0677">Repeat</keyword>
<proteinExistence type="predicted"/>
<evidence type="ECO:0000256" key="5">
    <source>
        <dbReference type="PROSITE-ProRule" id="PRU00076"/>
    </source>
</evidence>
<dbReference type="InterPro" id="IPR000742">
    <property type="entry name" value="EGF"/>
</dbReference>
<feature type="repeat" description="LDL-receptor class B" evidence="6">
    <location>
        <begin position="155"/>
        <end position="195"/>
    </location>
</feature>
<dbReference type="GO" id="GO:0045197">
    <property type="term" value="P:establishment or maintenance of epithelial cell apical/basal polarity"/>
    <property type="evidence" value="ECO:0007669"/>
    <property type="project" value="TreeGrafter"/>
</dbReference>
<protein>
    <recommendedName>
        <fullName evidence="8">EGF-like domain-containing protein</fullName>
    </recommendedName>
</protein>
<dbReference type="InterPro" id="IPR013032">
    <property type="entry name" value="EGF-like_CS"/>
</dbReference>
<keyword evidence="1 5" id="KW-0245">EGF-like domain</keyword>